<dbReference type="Proteomes" id="UP001140502">
    <property type="component" value="Unassembled WGS sequence"/>
</dbReference>
<evidence type="ECO:0000313" key="4">
    <source>
        <dbReference type="Proteomes" id="UP001140502"/>
    </source>
</evidence>
<sequence length="152" mass="16098">MHINKITVFTYDANYSNGTYNMSGGRNATATGQRSLVVWINIDDDIEGWVESAPLGGDYLPSFFNGELAALKELSTHVLGLDLRSPAVVGAAMHGILMSGAAAKAIIDIACWDIPGKAVGLPTSVLLVGRQQKELLAISVIGIGNRRSEGSR</sequence>
<evidence type="ECO:0000256" key="1">
    <source>
        <dbReference type="ARBA" id="ARBA00001946"/>
    </source>
</evidence>
<evidence type="ECO:0000313" key="3">
    <source>
        <dbReference type="EMBL" id="KAJ4314007.1"/>
    </source>
</evidence>
<comment type="cofactor">
    <cofactor evidence="1">
        <name>Mg(2+)</name>
        <dbReference type="ChEBI" id="CHEBI:18420"/>
    </cofactor>
</comment>
<dbReference type="InterPro" id="IPR029017">
    <property type="entry name" value="Enolase-like_N"/>
</dbReference>
<reference evidence="3" key="1">
    <citation type="submission" date="2022-10" db="EMBL/GenBank/DDBJ databases">
        <title>Tapping the CABI collections for fungal endophytes: first genome assemblies for Collariella, Neodidymelliopsis, Ascochyta clinopodiicola, Didymella pomorum, Didymosphaeria variabile, Neocosmospora piperis and Neocucurbitaria cava.</title>
        <authorList>
            <person name="Hill R."/>
        </authorList>
    </citation>
    <scope>NUCLEOTIDE SEQUENCE</scope>
    <source>
        <strain evidence="3">IMI 366586</strain>
    </source>
</reference>
<accession>A0A9W8W6W5</accession>
<keyword evidence="4" id="KW-1185">Reference proteome</keyword>
<dbReference type="OrthoDB" id="2943660at2759"/>
<dbReference type="SUPFAM" id="SSF54826">
    <property type="entry name" value="Enolase N-terminal domain-like"/>
    <property type="match status" value="1"/>
</dbReference>
<proteinExistence type="predicted"/>
<dbReference type="Gene3D" id="3.20.20.120">
    <property type="entry name" value="Enolase-like C-terminal domain"/>
    <property type="match status" value="1"/>
</dbReference>
<gene>
    <name evidence="3" type="ORF">N0V84_009114</name>
</gene>
<dbReference type="InterPro" id="IPR036849">
    <property type="entry name" value="Enolase-like_C_sf"/>
</dbReference>
<dbReference type="EMBL" id="JAPEUR010000242">
    <property type="protein sequence ID" value="KAJ4314007.1"/>
    <property type="molecule type" value="Genomic_DNA"/>
</dbReference>
<comment type="caution">
    <text evidence="3">The sequence shown here is derived from an EMBL/GenBank/DDBJ whole genome shotgun (WGS) entry which is preliminary data.</text>
</comment>
<dbReference type="Pfam" id="PF02746">
    <property type="entry name" value="MR_MLE_N"/>
    <property type="match status" value="1"/>
</dbReference>
<dbReference type="AlphaFoldDB" id="A0A9W8W6W5"/>
<organism evidence="3 4">
    <name type="scientific">Fusarium piperis</name>
    <dbReference type="NCBI Taxonomy" id="1435070"/>
    <lineage>
        <taxon>Eukaryota</taxon>
        <taxon>Fungi</taxon>
        <taxon>Dikarya</taxon>
        <taxon>Ascomycota</taxon>
        <taxon>Pezizomycotina</taxon>
        <taxon>Sordariomycetes</taxon>
        <taxon>Hypocreomycetidae</taxon>
        <taxon>Hypocreales</taxon>
        <taxon>Nectriaceae</taxon>
        <taxon>Fusarium</taxon>
        <taxon>Fusarium solani species complex</taxon>
    </lineage>
</organism>
<dbReference type="Gene3D" id="3.30.390.10">
    <property type="entry name" value="Enolase-like, N-terminal domain"/>
    <property type="match status" value="1"/>
</dbReference>
<protein>
    <recommendedName>
        <fullName evidence="2">Mandelate racemase/muconate lactonizing enzyme N-terminal domain-containing protein</fullName>
    </recommendedName>
</protein>
<name>A0A9W8W6W5_9HYPO</name>
<dbReference type="InterPro" id="IPR013341">
    <property type="entry name" value="Mandelate_racemase_N_dom"/>
</dbReference>
<feature type="domain" description="Mandelate racemase/muconate lactonizing enzyme N-terminal" evidence="2">
    <location>
        <begin position="29"/>
        <end position="127"/>
    </location>
</feature>
<evidence type="ECO:0000259" key="2">
    <source>
        <dbReference type="Pfam" id="PF02746"/>
    </source>
</evidence>